<proteinExistence type="predicted"/>
<keyword evidence="7" id="KW-1185">Reference proteome</keyword>
<keyword evidence="4" id="KW-0067">ATP-binding</keyword>
<dbReference type="RefSeq" id="WP_260790718.1">
    <property type="nucleotide sequence ID" value="NZ_CP093313.1"/>
</dbReference>
<dbReference type="InterPro" id="IPR014001">
    <property type="entry name" value="Helicase_ATP-bd"/>
</dbReference>
<protein>
    <submittedName>
        <fullName evidence="6">DEAD/DEAH box helicase</fullName>
    </submittedName>
</protein>
<accession>A0A9J7BG98</accession>
<feature type="domain" description="Helicase ATP-binding" evidence="5">
    <location>
        <begin position="161"/>
        <end position="313"/>
    </location>
</feature>
<dbReference type="AlphaFoldDB" id="A0A9J7BG98"/>
<dbReference type="KEGG" id="orp:MOP44_14570"/>
<keyword evidence="3 6" id="KW-0347">Helicase</keyword>
<dbReference type="PANTHER" id="PTHR47961">
    <property type="entry name" value="DNA POLYMERASE THETA, PUTATIVE (AFU_ORTHOLOGUE AFUA_1G05260)-RELATED"/>
    <property type="match status" value="1"/>
</dbReference>
<dbReference type="InterPro" id="IPR011545">
    <property type="entry name" value="DEAD/DEAH_box_helicase_dom"/>
</dbReference>
<dbReference type="Gene3D" id="3.40.50.300">
    <property type="entry name" value="P-loop containing nucleotide triphosphate hydrolases"/>
    <property type="match status" value="2"/>
</dbReference>
<dbReference type="InterPro" id="IPR027417">
    <property type="entry name" value="P-loop_NTPase"/>
</dbReference>
<dbReference type="SUPFAM" id="SSF52540">
    <property type="entry name" value="P-loop containing nucleoside triphosphate hydrolases"/>
    <property type="match status" value="1"/>
</dbReference>
<dbReference type="GO" id="GO:0005524">
    <property type="term" value="F:ATP binding"/>
    <property type="evidence" value="ECO:0007669"/>
    <property type="project" value="UniProtKB-KW"/>
</dbReference>
<evidence type="ECO:0000313" key="6">
    <source>
        <dbReference type="EMBL" id="UWZ81808.1"/>
    </source>
</evidence>
<dbReference type="SMART" id="SM00487">
    <property type="entry name" value="DEXDc"/>
    <property type="match status" value="1"/>
</dbReference>
<dbReference type="CDD" id="cd17921">
    <property type="entry name" value="DEXHc_Ski2"/>
    <property type="match status" value="1"/>
</dbReference>
<evidence type="ECO:0000313" key="7">
    <source>
        <dbReference type="Proteomes" id="UP001059380"/>
    </source>
</evidence>
<dbReference type="PANTHER" id="PTHR47961:SF6">
    <property type="entry name" value="DNA-DIRECTED DNA POLYMERASE"/>
    <property type="match status" value="1"/>
</dbReference>
<dbReference type="GO" id="GO:0016787">
    <property type="term" value="F:hydrolase activity"/>
    <property type="evidence" value="ECO:0007669"/>
    <property type="project" value="UniProtKB-KW"/>
</dbReference>
<dbReference type="EMBL" id="CP093313">
    <property type="protein sequence ID" value="UWZ81808.1"/>
    <property type="molecule type" value="Genomic_DNA"/>
</dbReference>
<dbReference type="PROSITE" id="PS51192">
    <property type="entry name" value="HELICASE_ATP_BIND_1"/>
    <property type="match status" value="1"/>
</dbReference>
<dbReference type="InterPro" id="IPR050474">
    <property type="entry name" value="Hel308_SKI2-like"/>
</dbReference>
<dbReference type="Pfam" id="PF00270">
    <property type="entry name" value="DEAD"/>
    <property type="match status" value="1"/>
</dbReference>
<dbReference type="GO" id="GO:0003676">
    <property type="term" value="F:nucleic acid binding"/>
    <property type="evidence" value="ECO:0007669"/>
    <property type="project" value="InterPro"/>
</dbReference>
<evidence type="ECO:0000256" key="1">
    <source>
        <dbReference type="ARBA" id="ARBA00022741"/>
    </source>
</evidence>
<organism evidence="6 7">
    <name type="scientific">Occallatibacter riparius</name>
    <dbReference type="NCBI Taxonomy" id="1002689"/>
    <lineage>
        <taxon>Bacteria</taxon>
        <taxon>Pseudomonadati</taxon>
        <taxon>Acidobacteriota</taxon>
        <taxon>Terriglobia</taxon>
        <taxon>Terriglobales</taxon>
        <taxon>Acidobacteriaceae</taxon>
        <taxon>Occallatibacter</taxon>
    </lineage>
</organism>
<gene>
    <name evidence="6" type="ORF">MOP44_14570</name>
</gene>
<evidence type="ECO:0000259" key="5">
    <source>
        <dbReference type="PROSITE" id="PS51192"/>
    </source>
</evidence>
<dbReference type="GO" id="GO:0004386">
    <property type="term" value="F:helicase activity"/>
    <property type="evidence" value="ECO:0007669"/>
    <property type="project" value="UniProtKB-KW"/>
</dbReference>
<evidence type="ECO:0000256" key="2">
    <source>
        <dbReference type="ARBA" id="ARBA00022801"/>
    </source>
</evidence>
<reference evidence="6" key="1">
    <citation type="submission" date="2021-04" db="EMBL/GenBank/DDBJ databases">
        <title>Phylogenetic analysis of Acidobacteriaceae.</title>
        <authorList>
            <person name="Qiu L."/>
            <person name="Zhang Q."/>
        </authorList>
    </citation>
    <scope>NUCLEOTIDE SEQUENCE</scope>
    <source>
        <strain evidence="6">DSM 25168</strain>
    </source>
</reference>
<name>A0A9J7BG98_9BACT</name>
<keyword evidence="2" id="KW-0378">Hydrolase</keyword>
<evidence type="ECO:0000256" key="3">
    <source>
        <dbReference type="ARBA" id="ARBA00022806"/>
    </source>
</evidence>
<keyword evidence="1" id="KW-0547">Nucleotide-binding</keyword>
<evidence type="ECO:0000256" key="4">
    <source>
        <dbReference type="ARBA" id="ARBA00022840"/>
    </source>
</evidence>
<dbReference type="Proteomes" id="UP001059380">
    <property type="component" value="Chromosome"/>
</dbReference>
<sequence>MALILRKDMTILREQVIVWFSDAARSDDQIAARLLDPEDEFDTDDAVVIAATNAYVWAIGTADSGLLFGNRELFQSAIDMLRRLIAASSQSGQLSTWWVATLTLHLLEDLWDSNLHQRLPQDGPSAGQEDWPGLRTNFIAQMSVRRPPQMELWPSQLEAAKRAIDLTDDLVIALPTSAGKTRIAELCILCTLASRKRVVYVTPLRALSAQVERVLSRSFVPLGFSVTSLYGAAGATIADSQTLASANIVVATPEKLDFAMRQDPAVLDDVGLIVFDEGHMIGLGSRELRYEALVQKLLRRGDAQQRRIVCLSAMFNSEDPYFEDFTKWLRSDDPGAAVQVSWRPTRQRLATLDWATSSESARLNFREEEAFVPNFVKIRAAKGRRRKKFPDDEAEFHVATVDAFAGDGHSILVYCPIRRQTESLAKAFLQASKQGYLEHIRPLAPSDFEFAAAIGREWLGKSHCAYSALEAGIGVHHGALPRPFLSAIEQLLHQRKLSVVIASPTLAQGLDLSCSVLVFRSLQRYEQGQWKCIPEAEFSNVLGRVGRAFVDLDGIAVLPSFDASKRDRLHKDFSDLIEASTGQRLVSGLARLVMNLVHRIASLLGVQPKDFSEYILNNPTLWDDPRLSGTDDEEDDETEATTQRLSADLADLDVAILSTIDQLGADVTQITTLLDEMLNGSLWRRTLNRHNEPTQSVERNVLISRATWLWNRTSAQQRSALYASGLGTEPGLFLDNHRDELIDSLAELHSAFIAADAKLAGAAAVRFAKVVLGHPFFGVRTLPESWETALHEWIAGVPSAEILKDRTGHDANRIQVFLQDAISFKLVWAAEAVRVQAIAVAHPRFTELGEGPALAFTYGVSSQPAALLCQLGLASRTAAVWATEKATAQFKDIFGAKLWLSKNEQLLAQKDFWDTEDQYLLWNRFVTREDIDSPRGWKHLQMALDVQWNGIPLPSKTFVRIIPKADGTGMVCNSSLWPVGRISTPFDCTAWHIEAATGDDGRLLLNLYGPATHALN</sequence>